<dbReference type="GO" id="GO:0005739">
    <property type="term" value="C:mitochondrion"/>
    <property type="evidence" value="ECO:0007669"/>
    <property type="project" value="UniProtKB-SubCell"/>
</dbReference>
<keyword evidence="3" id="KW-0496">Mitochondrion</keyword>
<keyword evidence="7" id="KW-1185">Reference proteome</keyword>
<comment type="similarity">
    <text evidence="4">Belongs to the PREY family.</text>
</comment>
<name>A0A8J6JP32_ELECQ</name>
<evidence type="ECO:0000313" key="6">
    <source>
        <dbReference type="EMBL" id="KAG9467180.1"/>
    </source>
</evidence>
<gene>
    <name evidence="6" type="ORF">GDO78_015463</name>
</gene>
<dbReference type="SUPFAM" id="SSF158997">
    <property type="entry name" value="Trm112p-like"/>
    <property type="match status" value="1"/>
</dbReference>
<dbReference type="PANTHER" id="PTHR33505:SF4">
    <property type="entry name" value="PROTEIN PREY, MITOCHONDRIAL"/>
    <property type="match status" value="1"/>
</dbReference>
<protein>
    <recommendedName>
        <fullName evidence="5">Protein preY, mitochondrial</fullName>
    </recommendedName>
</protein>
<evidence type="ECO:0000256" key="1">
    <source>
        <dbReference type="ARBA" id="ARBA00004173"/>
    </source>
</evidence>
<dbReference type="InterPro" id="IPR005651">
    <property type="entry name" value="Trm112-like"/>
</dbReference>
<comment type="caution">
    <text evidence="6">The sequence shown here is derived from an EMBL/GenBank/DDBJ whole genome shotgun (WGS) entry which is preliminary data.</text>
</comment>
<dbReference type="Pfam" id="PF03966">
    <property type="entry name" value="Trm112p"/>
    <property type="match status" value="1"/>
</dbReference>
<dbReference type="Gene3D" id="2.20.25.10">
    <property type="match status" value="1"/>
</dbReference>
<reference evidence="6" key="1">
    <citation type="thesis" date="2020" institute="ProQuest LLC" country="789 East Eisenhower Parkway, Ann Arbor, MI, USA">
        <title>Comparative Genomics and Chromosome Evolution.</title>
        <authorList>
            <person name="Mudd A.B."/>
        </authorList>
    </citation>
    <scope>NUCLEOTIDE SEQUENCE</scope>
    <source>
        <strain evidence="6">HN-11 Male</strain>
        <tissue evidence="6">Kidney and liver</tissue>
    </source>
</reference>
<dbReference type="EMBL" id="WNTK01001565">
    <property type="protein sequence ID" value="KAG9467180.1"/>
    <property type="molecule type" value="Genomic_DNA"/>
</dbReference>
<evidence type="ECO:0000256" key="2">
    <source>
        <dbReference type="ARBA" id="ARBA00022946"/>
    </source>
</evidence>
<sequence>MMLGVSVWRSLVQRCVVRGLHTGSACRAAEGGEAMGSPTFDPSVLQMLVCPLSRKALRYEKSTNELINYELGIAYPIVDGIPNMIPQDARMIHREQKSKDPDHPPQ</sequence>
<dbReference type="Proteomes" id="UP000770717">
    <property type="component" value="Unassembled WGS sequence"/>
</dbReference>
<evidence type="ECO:0000313" key="7">
    <source>
        <dbReference type="Proteomes" id="UP000770717"/>
    </source>
</evidence>
<dbReference type="PANTHER" id="PTHR33505">
    <property type="entry name" value="ZGC:162634"/>
    <property type="match status" value="1"/>
</dbReference>
<evidence type="ECO:0000256" key="3">
    <source>
        <dbReference type="ARBA" id="ARBA00023128"/>
    </source>
</evidence>
<dbReference type="FunFam" id="2.20.25.10:FF:000017">
    <property type="entry name" value="protein preY, mitochondrial"/>
    <property type="match status" value="1"/>
</dbReference>
<dbReference type="AlphaFoldDB" id="A0A8J6JP32"/>
<evidence type="ECO:0000256" key="5">
    <source>
        <dbReference type="ARBA" id="ARBA00040939"/>
    </source>
</evidence>
<comment type="subcellular location">
    <subcellularLocation>
        <location evidence="1">Mitochondrion</location>
    </subcellularLocation>
</comment>
<keyword evidence="2" id="KW-0809">Transit peptide</keyword>
<accession>A0A8J6JP32</accession>
<proteinExistence type="inferred from homology"/>
<dbReference type="OrthoDB" id="1884515at2759"/>
<organism evidence="6 7">
    <name type="scientific">Eleutherodactylus coqui</name>
    <name type="common">Puerto Rican coqui</name>
    <dbReference type="NCBI Taxonomy" id="57060"/>
    <lineage>
        <taxon>Eukaryota</taxon>
        <taxon>Metazoa</taxon>
        <taxon>Chordata</taxon>
        <taxon>Craniata</taxon>
        <taxon>Vertebrata</taxon>
        <taxon>Euteleostomi</taxon>
        <taxon>Amphibia</taxon>
        <taxon>Batrachia</taxon>
        <taxon>Anura</taxon>
        <taxon>Neobatrachia</taxon>
        <taxon>Hyloidea</taxon>
        <taxon>Eleutherodactylidae</taxon>
        <taxon>Eleutherodactylinae</taxon>
        <taxon>Eleutherodactylus</taxon>
        <taxon>Eleutherodactylus</taxon>
    </lineage>
</organism>
<evidence type="ECO:0000256" key="4">
    <source>
        <dbReference type="ARBA" id="ARBA00038479"/>
    </source>
</evidence>